<keyword evidence="3" id="KW-0328">Glycosyltransferase</keyword>
<keyword evidence="2" id="KW-0997">Cell inner membrane</keyword>
<dbReference type="Gene3D" id="1.10.3810.10">
    <property type="entry name" value="Biosynthetic peptidoglycan transglycosylase-like"/>
    <property type="match status" value="1"/>
</dbReference>
<evidence type="ECO:0000259" key="13">
    <source>
        <dbReference type="Pfam" id="PF00912"/>
    </source>
</evidence>
<feature type="domain" description="Glycosyl transferase family 51" evidence="13">
    <location>
        <begin position="431"/>
        <end position="587"/>
    </location>
</feature>
<dbReference type="GO" id="GO:0071555">
    <property type="term" value="P:cell wall organization"/>
    <property type="evidence" value="ECO:0007669"/>
    <property type="project" value="UniProtKB-KW"/>
</dbReference>
<feature type="transmembrane region" description="Helical" evidence="12">
    <location>
        <begin position="16"/>
        <end position="36"/>
    </location>
</feature>
<dbReference type="GO" id="GO:0009274">
    <property type="term" value="C:peptidoglycan-based cell wall"/>
    <property type="evidence" value="ECO:0007669"/>
    <property type="project" value="InterPro"/>
</dbReference>
<evidence type="ECO:0000313" key="15">
    <source>
        <dbReference type="Proteomes" id="UP000254893"/>
    </source>
</evidence>
<evidence type="ECO:0000256" key="4">
    <source>
        <dbReference type="ARBA" id="ARBA00022679"/>
    </source>
</evidence>
<evidence type="ECO:0000256" key="8">
    <source>
        <dbReference type="ARBA" id="ARBA00022989"/>
    </source>
</evidence>
<dbReference type="InterPro" id="IPR001264">
    <property type="entry name" value="Glyco_trans_51"/>
</dbReference>
<evidence type="ECO:0000256" key="11">
    <source>
        <dbReference type="SAM" id="MobiDB-lite"/>
    </source>
</evidence>
<dbReference type="Proteomes" id="UP000254893">
    <property type="component" value="Unassembled WGS sequence"/>
</dbReference>
<dbReference type="SUPFAM" id="SSF53955">
    <property type="entry name" value="Lysozyme-like"/>
    <property type="match status" value="1"/>
</dbReference>
<evidence type="ECO:0000313" key="14">
    <source>
        <dbReference type="EMBL" id="SUI97859.1"/>
    </source>
</evidence>
<dbReference type="GO" id="GO:0016763">
    <property type="term" value="F:pentosyltransferase activity"/>
    <property type="evidence" value="ECO:0007669"/>
    <property type="project" value="InterPro"/>
</dbReference>
<keyword evidence="9 12" id="KW-0472">Membrane</keyword>
<evidence type="ECO:0000256" key="10">
    <source>
        <dbReference type="ARBA" id="ARBA00023316"/>
    </source>
</evidence>
<organism evidence="14 15">
    <name type="scientific">Sphingobacterium spiritivorum</name>
    <name type="common">Flavobacterium spiritivorum</name>
    <dbReference type="NCBI Taxonomy" id="258"/>
    <lineage>
        <taxon>Bacteria</taxon>
        <taxon>Pseudomonadati</taxon>
        <taxon>Bacteroidota</taxon>
        <taxon>Sphingobacteriia</taxon>
        <taxon>Sphingobacteriales</taxon>
        <taxon>Sphingobacteriaceae</taxon>
        <taxon>Sphingobacterium</taxon>
    </lineage>
</organism>
<dbReference type="InterPro" id="IPR011812">
    <property type="entry name" value="Pep_trsgly"/>
</dbReference>
<keyword evidence="4" id="KW-0808">Transferase</keyword>
<evidence type="ECO:0000256" key="9">
    <source>
        <dbReference type="ARBA" id="ARBA00023136"/>
    </source>
</evidence>
<dbReference type="RefSeq" id="WP_115168926.1">
    <property type="nucleotide sequence ID" value="NZ_UGYW01000001.1"/>
</dbReference>
<dbReference type="PANTHER" id="PTHR30400:SF0">
    <property type="entry name" value="BIOSYNTHETIC PEPTIDOGLYCAN TRANSGLYCOSYLASE"/>
    <property type="match status" value="1"/>
</dbReference>
<dbReference type="InterPro" id="IPR023346">
    <property type="entry name" value="Lysozyme-like_dom_sf"/>
</dbReference>
<evidence type="ECO:0000256" key="5">
    <source>
        <dbReference type="ARBA" id="ARBA00022692"/>
    </source>
</evidence>
<dbReference type="AlphaFoldDB" id="A0A380BBY4"/>
<evidence type="ECO:0000256" key="2">
    <source>
        <dbReference type="ARBA" id="ARBA00022519"/>
    </source>
</evidence>
<evidence type="ECO:0000256" key="1">
    <source>
        <dbReference type="ARBA" id="ARBA00022475"/>
    </source>
</evidence>
<feature type="region of interest" description="Disordered" evidence="11">
    <location>
        <begin position="670"/>
        <end position="694"/>
    </location>
</feature>
<evidence type="ECO:0000256" key="6">
    <source>
        <dbReference type="ARBA" id="ARBA00022960"/>
    </source>
</evidence>
<keyword evidence="5 12" id="KW-0812">Transmembrane</keyword>
<evidence type="ECO:0000256" key="7">
    <source>
        <dbReference type="ARBA" id="ARBA00022984"/>
    </source>
</evidence>
<dbReference type="Pfam" id="PF00912">
    <property type="entry name" value="Transgly"/>
    <property type="match status" value="1"/>
</dbReference>
<dbReference type="InterPro" id="IPR036950">
    <property type="entry name" value="PBP_transglycosylase"/>
</dbReference>
<dbReference type="GO" id="GO:0016020">
    <property type="term" value="C:membrane"/>
    <property type="evidence" value="ECO:0007669"/>
    <property type="project" value="InterPro"/>
</dbReference>
<accession>A0A380BBY4</accession>
<keyword evidence="10" id="KW-0961">Cell wall biogenesis/degradation</keyword>
<keyword evidence="6" id="KW-0133">Cell shape</keyword>
<keyword evidence="8 12" id="KW-1133">Transmembrane helix</keyword>
<evidence type="ECO:0000256" key="12">
    <source>
        <dbReference type="SAM" id="Phobius"/>
    </source>
</evidence>
<gene>
    <name evidence="14" type="primary">pbpD_1</name>
    <name evidence="14" type="ORF">NCTC11388_00472</name>
</gene>
<sequence>MLKKFFNKITPTQKRWIIGILSGIILLLVVGVSYGLSKRDAILQRAIASAKEKMDKKYGVDLKIQYYGFKGLATVVFKNVYVTPKGKDQLAHIDDFAVSVRIWPLLFGDVKIGQIEMNKASFTLIKKDSISNYDFLFKKKNKDSTDTPKAEKNLAALADGILKQVFFKIPRNMDVQDFEVSFRDDSTYQRLRIPRAEISGGDIDAALFLNDNDAQWNVAGYVNPDRQELNLKLSSEQKDTEFPFLKSKFGVRLSFDEIEFDLNKVDRKGKEMLTLRGDWHFKNLKVHHWRLSDQDINLPEATLEGGVNIGAQSIELIEGSKVKVRDFEFSPKAKYIHKPQQIVALAVHTGKFEAQKFFDAIPNGLFESVEGIEVSGQIQYDLDFEVNLKKPDQLKFSSRIDDKDLKIVKWGKADISKLNSPFVYTAYEDEKVMREIVVGPQNPKFASYESISKYMRTTLLNTEDPFFFKHNGFQEEAFKLSIVTNIKERKFKRGASTISMQLVKNVFLNRNKTLVRKLEEIVLVWLMESSHQVSKERLYEVYLNVIEWGNNVYGITEAANYYFGKKPSEITLGESLFLSSIVPRPKKGLYAFDYTGHLKPQMSRYFNTYGNIMVKTGQLSRDTTVANYGFYTVVLQPHLRPSRPAGLPVDSLQNMNMDDEQEEMIKELENEEKEKRSLFDKILGRKKTDEEENK</sequence>
<keyword evidence="1" id="KW-1003">Cell membrane</keyword>
<dbReference type="GO" id="GO:0009252">
    <property type="term" value="P:peptidoglycan biosynthetic process"/>
    <property type="evidence" value="ECO:0007669"/>
    <property type="project" value="UniProtKB-KW"/>
</dbReference>
<protein>
    <submittedName>
        <fullName evidence="14">Penicillin-binding protein 4</fullName>
    </submittedName>
</protein>
<proteinExistence type="predicted"/>
<evidence type="ECO:0000256" key="3">
    <source>
        <dbReference type="ARBA" id="ARBA00022676"/>
    </source>
</evidence>
<keyword evidence="7" id="KW-0573">Peptidoglycan synthesis</keyword>
<dbReference type="EMBL" id="UGYW01000001">
    <property type="protein sequence ID" value="SUI97859.1"/>
    <property type="molecule type" value="Genomic_DNA"/>
</dbReference>
<dbReference type="GO" id="GO:0008360">
    <property type="term" value="P:regulation of cell shape"/>
    <property type="evidence" value="ECO:0007669"/>
    <property type="project" value="UniProtKB-KW"/>
</dbReference>
<dbReference type="PANTHER" id="PTHR30400">
    <property type="entry name" value="MONOFUNCTIONAL BIOSYNTHETIC PEPTIDOGLYCAN TRANSGLYCOSYLASE"/>
    <property type="match status" value="1"/>
</dbReference>
<name>A0A380BBY4_SPHSI</name>
<reference evidence="14 15" key="1">
    <citation type="submission" date="2018-06" db="EMBL/GenBank/DDBJ databases">
        <authorList>
            <consortium name="Pathogen Informatics"/>
            <person name="Doyle S."/>
        </authorList>
    </citation>
    <scope>NUCLEOTIDE SEQUENCE [LARGE SCALE GENOMIC DNA]</scope>
    <source>
        <strain evidence="14 15">NCTC11388</strain>
    </source>
</reference>